<proteinExistence type="predicted"/>
<comment type="caution">
    <text evidence="2">The sequence shown here is derived from an EMBL/GenBank/DDBJ whole genome shotgun (WGS) entry which is preliminary data.</text>
</comment>
<feature type="compositionally biased region" description="Basic and acidic residues" evidence="1">
    <location>
        <begin position="114"/>
        <end position="152"/>
    </location>
</feature>
<dbReference type="AlphaFoldDB" id="A0AAN8KST9"/>
<evidence type="ECO:0000313" key="2">
    <source>
        <dbReference type="EMBL" id="KAK6294869.1"/>
    </source>
</evidence>
<dbReference type="GO" id="GO:0016459">
    <property type="term" value="C:myosin complex"/>
    <property type="evidence" value="ECO:0007669"/>
    <property type="project" value="TreeGrafter"/>
</dbReference>
<evidence type="ECO:0008006" key="4">
    <source>
        <dbReference type="Google" id="ProtNLM"/>
    </source>
</evidence>
<dbReference type="GO" id="GO:0043065">
    <property type="term" value="P:positive regulation of apoptotic process"/>
    <property type="evidence" value="ECO:0007669"/>
    <property type="project" value="TreeGrafter"/>
</dbReference>
<feature type="region of interest" description="Disordered" evidence="1">
    <location>
        <begin position="109"/>
        <end position="166"/>
    </location>
</feature>
<feature type="region of interest" description="Disordered" evidence="1">
    <location>
        <begin position="1"/>
        <end position="84"/>
    </location>
</feature>
<gene>
    <name evidence="2" type="ORF">J4Q44_G00340950</name>
</gene>
<protein>
    <recommendedName>
        <fullName evidence="4">Bcl-2-modifying factor-like</fullName>
    </recommendedName>
</protein>
<organism evidence="2 3">
    <name type="scientific">Coregonus suidteri</name>
    <dbReference type="NCBI Taxonomy" id="861788"/>
    <lineage>
        <taxon>Eukaryota</taxon>
        <taxon>Metazoa</taxon>
        <taxon>Chordata</taxon>
        <taxon>Craniata</taxon>
        <taxon>Vertebrata</taxon>
        <taxon>Euteleostomi</taxon>
        <taxon>Actinopterygii</taxon>
        <taxon>Neopterygii</taxon>
        <taxon>Teleostei</taxon>
        <taxon>Protacanthopterygii</taxon>
        <taxon>Salmoniformes</taxon>
        <taxon>Salmonidae</taxon>
        <taxon>Coregoninae</taxon>
        <taxon>Coregonus</taxon>
    </lineage>
</organism>
<sequence>MDDGEEDMSLQHPASPCWGTPFRDIKFHTRDRDNRGDRDTRDRGDTQDRSTQTSTGPNAIVPRSDGHNIMVPQGHNNNTLPCGSQDNHQARILFHGNAGFRVHFPARFEPLDDQGERQNGEEERRRQNGEEEGRRRQNGEEERRRMEERPEEERLEDSTADSTEVKIGRKLREIGDQFQQDHVQPFLRHQRDVLPVWMRLTMALYGLLFNRGAPAVPRLRGQER</sequence>
<accession>A0AAN8KST9</accession>
<dbReference type="InterPro" id="IPR028192">
    <property type="entry name" value="BMF"/>
</dbReference>
<feature type="compositionally biased region" description="Basic and acidic residues" evidence="1">
    <location>
        <begin position="23"/>
        <end position="48"/>
    </location>
</feature>
<dbReference type="PANTHER" id="PTHR32014">
    <property type="entry name" value="BCL-2-MODIFYING FACTOR"/>
    <property type="match status" value="1"/>
</dbReference>
<dbReference type="Proteomes" id="UP001356427">
    <property type="component" value="Unassembled WGS sequence"/>
</dbReference>
<dbReference type="PANTHER" id="PTHR32014:SF2">
    <property type="entry name" value="BCL-2-MODIFYING FACTOR"/>
    <property type="match status" value="1"/>
</dbReference>
<feature type="compositionally biased region" description="Polar residues" evidence="1">
    <location>
        <begin position="74"/>
        <end position="84"/>
    </location>
</feature>
<evidence type="ECO:0000313" key="3">
    <source>
        <dbReference type="Proteomes" id="UP001356427"/>
    </source>
</evidence>
<reference evidence="2 3" key="1">
    <citation type="submission" date="2021-04" db="EMBL/GenBank/DDBJ databases">
        <authorList>
            <person name="De Guttry C."/>
            <person name="Zahm M."/>
            <person name="Klopp C."/>
            <person name="Cabau C."/>
            <person name="Louis A."/>
            <person name="Berthelot C."/>
            <person name="Parey E."/>
            <person name="Roest Crollius H."/>
            <person name="Montfort J."/>
            <person name="Robinson-Rechavi M."/>
            <person name="Bucao C."/>
            <person name="Bouchez O."/>
            <person name="Gislard M."/>
            <person name="Lluch J."/>
            <person name="Milhes M."/>
            <person name="Lampietro C."/>
            <person name="Lopez Roques C."/>
            <person name="Donnadieu C."/>
            <person name="Braasch I."/>
            <person name="Desvignes T."/>
            <person name="Postlethwait J."/>
            <person name="Bobe J."/>
            <person name="Wedekind C."/>
            <person name="Guiguen Y."/>
        </authorList>
    </citation>
    <scope>NUCLEOTIDE SEQUENCE [LARGE SCALE GENOMIC DNA]</scope>
    <source>
        <strain evidence="2">Cs_M1</strain>
        <tissue evidence="2">Blood</tissue>
    </source>
</reference>
<name>A0AAN8KST9_9TELE</name>
<evidence type="ECO:0000256" key="1">
    <source>
        <dbReference type="SAM" id="MobiDB-lite"/>
    </source>
</evidence>
<keyword evidence="3" id="KW-1185">Reference proteome</keyword>
<dbReference type="EMBL" id="JAGTTL010000034">
    <property type="protein sequence ID" value="KAK6294869.1"/>
    <property type="molecule type" value="Genomic_DNA"/>
</dbReference>
<dbReference type="GO" id="GO:0010507">
    <property type="term" value="P:negative regulation of autophagy"/>
    <property type="evidence" value="ECO:0007669"/>
    <property type="project" value="TreeGrafter"/>
</dbReference>
<dbReference type="GO" id="GO:0006915">
    <property type="term" value="P:apoptotic process"/>
    <property type="evidence" value="ECO:0007669"/>
    <property type="project" value="InterPro"/>
</dbReference>
<dbReference type="Pfam" id="PF15185">
    <property type="entry name" value="BMF"/>
    <property type="match status" value="2"/>
</dbReference>